<evidence type="ECO:0000259" key="8">
    <source>
        <dbReference type="PROSITE" id="PS50905"/>
    </source>
</evidence>
<evidence type="ECO:0000256" key="2">
    <source>
        <dbReference type="ARBA" id="ARBA00013107"/>
    </source>
</evidence>
<dbReference type="EC" id="1.16.3.1" evidence="2"/>
<evidence type="ECO:0000256" key="5">
    <source>
        <dbReference type="ARBA" id="ARBA00023002"/>
    </source>
</evidence>
<keyword evidence="4" id="KW-0479">Metal-binding</keyword>
<reference evidence="9 10" key="1">
    <citation type="submission" date="2018-03" db="EMBL/GenBank/DDBJ databases">
        <title>Draft genome sequence of Rohu Carp (Labeo rohita).</title>
        <authorList>
            <person name="Das P."/>
            <person name="Kushwaha B."/>
            <person name="Joshi C.G."/>
            <person name="Kumar D."/>
            <person name="Nagpure N.S."/>
            <person name="Sahoo L."/>
            <person name="Das S.P."/>
            <person name="Bit A."/>
            <person name="Patnaik S."/>
            <person name="Meher P.K."/>
            <person name="Jayasankar P."/>
            <person name="Koringa P.G."/>
            <person name="Patel N.V."/>
            <person name="Hinsu A.T."/>
            <person name="Kumar R."/>
            <person name="Pandey M."/>
            <person name="Agarwal S."/>
            <person name="Srivastava S."/>
            <person name="Singh M."/>
            <person name="Iquebal M.A."/>
            <person name="Jaiswal S."/>
            <person name="Angadi U.B."/>
            <person name="Kumar N."/>
            <person name="Raza M."/>
            <person name="Shah T.M."/>
            <person name="Rai A."/>
            <person name="Jena J.K."/>
        </authorList>
    </citation>
    <scope>NUCLEOTIDE SEQUENCE [LARGE SCALE GENOMIC DNA]</scope>
    <source>
        <strain evidence="9">DASCIFA01</strain>
        <tissue evidence="9">Testis</tissue>
    </source>
</reference>
<keyword evidence="10" id="KW-1185">Reference proteome</keyword>
<keyword evidence="3" id="KW-0409">Iron storage</keyword>
<evidence type="ECO:0000313" key="9">
    <source>
        <dbReference type="EMBL" id="RXN31784.1"/>
    </source>
</evidence>
<evidence type="ECO:0000256" key="7">
    <source>
        <dbReference type="ARBA" id="ARBA00047990"/>
    </source>
</evidence>
<comment type="catalytic activity">
    <reaction evidence="7">
        <text>4 Fe(2+) + O2 + 4 H(+) = 4 Fe(3+) + 2 H2O</text>
        <dbReference type="Rhea" id="RHEA:11148"/>
        <dbReference type="ChEBI" id="CHEBI:15377"/>
        <dbReference type="ChEBI" id="CHEBI:15378"/>
        <dbReference type="ChEBI" id="CHEBI:15379"/>
        <dbReference type="ChEBI" id="CHEBI:29033"/>
        <dbReference type="ChEBI" id="CHEBI:29034"/>
        <dbReference type="EC" id="1.16.3.1"/>
    </reaction>
</comment>
<dbReference type="Gene3D" id="3.40.309.10">
    <property type="entry name" value="Aldehyde Dehydrogenase, Chain A, domain 2"/>
    <property type="match status" value="1"/>
</dbReference>
<dbReference type="InterPro" id="IPR016162">
    <property type="entry name" value="Ald_DH_N"/>
</dbReference>
<dbReference type="Gene3D" id="1.20.1260.10">
    <property type="match status" value="1"/>
</dbReference>
<evidence type="ECO:0000256" key="6">
    <source>
        <dbReference type="ARBA" id="ARBA00023004"/>
    </source>
</evidence>
<dbReference type="InterPro" id="IPR008331">
    <property type="entry name" value="Ferritin_DPS_dom"/>
</dbReference>
<keyword evidence="5" id="KW-0560">Oxidoreductase</keyword>
<dbReference type="Proteomes" id="UP000290572">
    <property type="component" value="Unassembled WGS sequence"/>
</dbReference>
<gene>
    <name evidence="9" type="ORF">ROHU_016660</name>
</gene>
<evidence type="ECO:0000313" key="10">
    <source>
        <dbReference type="Proteomes" id="UP000290572"/>
    </source>
</evidence>
<dbReference type="PROSITE" id="PS00204">
    <property type="entry name" value="FERRITIN_2"/>
    <property type="match status" value="1"/>
</dbReference>
<evidence type="ECO:0000256" key="3">
    <source>
        <dbReference type="ARBA" id="ARBA00022434"/>
    </source>
</evidence>
<dbReference type="GO" id="GO:0004322">
    <property type="term" value="F:ferroxidase activity"/>
    <property type="evidence" value="ECO:0007669"/>
    <property type="project" value="UniProtKB-EC"/>
</dbReference>
<dbReference type="SUPFAM" id="SSF47240">
    <property type="entry name" value="Ferritin-like"/>
    <property type="match status" value="1"/>
</dbReference>
<dbReference type="InterPro" id="IPR015590">
    <property type="entry name" value="Aldehyde_DH_dom"/>
</dbReference>
<dbReference type="InterPro" id="IPR009040">
    <property type="entry name" value="Ferritin-like_diiron"/>
</dbReference>
<evidence type="ECO:0000256" key="4">
    <source>
        <dbReference type="ARBA" id="ARBA00022723"/>
    </source>
</evidence>
<dbReference type="AlphaFoldDB" id="A0A498NJB5"/>
<feature type="domain" description="Ferritin-like diiron" evidence="8">
    <location>
        <begin position="721"/>
        <end position="870"/>
    </location>
</feature>
<dbReference type="STRING" id="84645.A0A498NJB5"/>
<dbReference type="FunFam" id="1.20.1260.10:FF:000002">
    <property type="entry name" value="Ferritin, mitochondrial"/>
    <property type="match status" value="1"/>
</dbReference>
<accession>A0A498NJB5</accession>
<dbReference type="EMBL" id="QBIY01011439">
    <property type="protein sequence ID" value="RXN31784.1"/>
    <property type="molecule type" value="Genomic_DNA"/>
</dbReference>
<sequence>MEYGPSSTSTATAQSWLEKHSRILGLFIDGKFSSPADRQTQDVTDSKAAVVCSTVCAKDEDVASAASSAARGFKTWSDLSCYQRAKVLLKLAGVVQRHSQCVSELCELSQSSTSPAVLVRLAQYYASWAQLRDTLMPEWIPQGVVAVAVSDDCSVYFLMLKVLPALAMGNAVIVVPGKTTTLPALLLAQLFMEAGLPAGVLNVVTGSEASLAAKVAQNSQVNHLTYSGSQQTGEALAKAVAGWGVPMSFSLSLSSVCPFIIFDSADLDSAVDGVIELAFKKKRDFQWVLCVQESVLDSVVARLKLRMTGMKCVALATETDRNLIDAAVQETQQQGGTLIQSCSPVSTGGLYPPTILCGLAPSCEAVISPPPGPVLPLISFRSSAEGVTLGNHSPHGQAASIWTEDLTLALESAKSLCVGSVWVNCHSVMDPALPFCGRRESGNCTDGGREGLYQFLRPSHSPSFPRSSPSSINYADFGSAASKFVIPEGFDPSSVPRFYSQYLGGQLRKADSGCSRSVLAPGGAVLAHCPDGGRKDVRNAVEAAIKVQPGWMKKSPAARSQALYSLADSLDKRRQDLAVSIRTQTGIPLDEAEKEVELSISRLSDWAARCDKEQAGTPSGTALSTPEALGVLGVILPNSKPLLSLVSLLGAAIAMGNAVVMVPSEKYPLPALEFIQVLQASDIPGGLVSIITGGRDQLTHSLANHSVIQSIWYWGSKEIRQNYDRDCEALINKMVNLELYAGYTYTSMAHYFKRDDVALNGFAKFFKKNSEEEREHAEKFMEFQNKRGGRIVLQDVKKPERDEWDNGLTAMQCALQLEKNVNQALLDLHKVASEKGDPHLCDFLETHYLNEQVEAIKKLGDHITNLSKMDAGKNRMAEYLFDKHTLDGDSS</sequence>
<protein>
    <recommendedName>
        <fullName evidence="2">ferroxidase</fullName>
        <ecNumber evidence="2">1.16.3.1</ecNumber>
    </recommendedName>
</protein>
<dbReference type="CDD" id="cd01056">
    <property type="entry name" value="Euk_Ferritin"/>
    <property type="match status" value="1"/>
</dbReference>
<dbReference type="Pfam" id="PF00210">
    <property type="entry name" value="Ferritin"/>
    <property type="match status" value="1"/>
</dbReference>
<evidence type="ECO:0000256" key="1">
    <source>
        <dbReference type="ARBA" id="ARBA00007513"/>
    </source>
</evidence>
<comment type="caution">
    <text evidence="9">The sequence shown here is derived from an EMBL/GenBank/DDBJ whole genome shotgun (WGS) entry which is preliminary data.</text>
</comment>
<dbReference type="PROSITE" id="PS50905">
    <property type="entry name" value="FERRITIN_LIKE"/>
    <property type="match status" value="1"/>
</dbReference>
<dbReference type="InterPro" id="IPR016163">
    <property type="entry name" value="Ald_DH_C"/>
</dbReference>
<comment type="similarity">
    <text evidence="1">Belongs to the ferritin family.</text>
</comment>
<dbReference type="InterPro" id="IPR012347">
    <property type="entry name" value="Ferritin-like"/>
</dbReference>
<dbReference type="Gene3D" id="3.40.605.10">
    <property type="entry name" value="Aldehyde Dehydrogenase, Chain A, domain 1"/>
    <property type="match status" value="2"/>
</dbReference>
<dbReference type="InterPro" id="IPR014034">
    <property type="entry name" value="Ferritin_CS"/>
</dbReference>
<dbReference type="Pfam" id="PF00171">
    <property type="entry name" value="Aldedh"/>
    <property type="match status" value="1"/>
</dbReference>
<dbReference type="PANTHER" id="PTHR11699">
    <property type="entry name" value="ALDEHYDE DEHYDROGENASE-RELATED"/>
    <property type="match status" value="1"/>
</dbReference>
<dbReference type="GO" id="GO:0008199">
    <property type="term" value="F:ferric iron binding"/>
    <property type="evidence" value="ECO:0007669"/>
    <property type="project" value="InterPro"/>
</dbReference>
<dbReference type="InterPro" id="IPR009078">
    <property type="entry name" value="Ferritin-like_SF"/>
</dbReference>
<dbReference type="GO" id="GO:0006879">
    <property type="term" value="P:intracellular iron ion homeostasis"/>
    <property type="evidence" value="ECO:0007669"/>
    <property type="project" value="UniProtKB-KW"/>
</dbReference>
<name>A0A498NJB5_LABRO</name>
<dbReference type="PROSITE" id="PS00540">
    <property type="entry name" value="FERRITIN_1"/>
    <property type="match status" value="1"/>
</dbReference>
<organism evidence="9 10">
    <name type="scientific">Labeo rohita</name>
    <name type="common">Indian major carp</name>
    <name type="synonym">Cyprinus rohita</name>
    <dbReference type="NCBI Taxonomy" id="84645"/>
    <lineage>
        <taxon>Eukaryota</taxon>
        <taxon>Metazoa</taxon>
        <taxon>Chordata</taxon>
        <taxon>Craniata</taxon>
        <taxon>Vertebrata</taxon>
        <taxon>Euteleostomi</taxon>
        <taxon>Actinopterygii</taxon>
        <taxon>Neopterygii</taxon>
        <taxon>Teleostei</taxon>
        <taxon>Ostariophysi</taxon>
        <taxon>Cypriniformes</taxon>
        <taxon>Cyprinidae</taxon>
        <taxon>Labeoninae</taxon>
        <taxon>Labeonini</taxon>
        <taxon>Labeo</taxon>
    </lineage>
</organism>
<keyword evidence="6" id="KW-0408">Iron</keyword>
<proteinExistence type="inferred from homology"/>
<dbReference type="SUPFAM" id="SSF53720">
    <property type="entry name" value="ALDH-like"/>
    <property type="match status" value="2"/>
</dbReference>
<dbReference type="GO" id="GO:0016620">
    <property type="term" value="F:oxidoreductase activity, acting on the aldehyde or oxo group of donors, NAD or NADP as acceptor"/>
    <property type="evidence" value="ECO:0007669"/>
    <property type="project" value="InterPro"/>
</dbReference>
<dbReference type="InterPro" id="IPR016161">
    <property type="entry name" value="Ald_DH/histidinol_DH"/>
</dbReference>